<proteinExistence type="predicted"/>
<gene>
    <name evidence="2" type="ORF">SAMN00790413_05852</name>
</gene>
<sequence length="179" mass="18692">MRAWPGILLGLILSAASVAGAGTATFDPSTNAKTSTSEQSEVSVTVGRACVLGKPADIILSTIYWTGTADVTDSTTFTVQCNEPNNTGFFSGLDLSMSPNDSVTLVRVGASDPPEDTDQLTVNLTKSPLNIDFGFDFDETNTAPQTFTVTATLSAGQIGENHPAGVYEGTVTISIDFPF</sequence>
<dbReference type="EMBL" id="FWWU01000003">
    <property type="protein sequence ID" value="SMB79246.1"/>
    <property type="molecule type" value="Genomic_DNA"/>
</dbReference>
<reference evidence="2 3" key="1">
    <citation type="submission" date="2017-04" db="EMBL/GenBank/DDBJ databases">
        <authorList>
            <person name="Afonso C.L."/>
            <person name="Miller P.J."/>
            <person name="Scott M.A."/>
            <person name="Spackman E."/>
            <person name="Goraichik I."/>
            <person name="Dimitrov K.M."/>
            <person name="Suarez D.L."/>
            <person name="Swayne D.E."/>
        </authorList>
    </citation>
    <scope>NUCLEOTIDE SEQUENCE [LARGE SCALE GENOMIC DNA]</scope>
    <source>
        <strain evidence="2 3">KR-140</strain>
    </source>
</reference>
<evidence type="ECO:0000313" key="3">
    <source>
        <dbReference type="Proteomes" id="UP000192582"/>
    </source>
</evidence>
<dbReference type="RefSeq" id="WP_084045466.1">
    <property type="nucleotide sequence ID" value="NZ_FWWU01000003.1"/>
</dbReference>
<dbReference type="STRING" id="695939.SAMN00790413_05852"/>
<keyword evidence="3" id="KW-1185">Reference proteome</keyword>
<evidence type="ECO:0000256" key="1">
    <source>
        <dbReference type="SAM" id="SignalP"/>
    </source>
</evidence>
<dbReference type="Proteomes" id="UP000192582">
    <property type="component" value="Unassembled WGS sequence"/>
</dbReference>
<accession>A0A1W1UDR2</accession>
<organism evidence="2 3">
    <name type="scientific">Deinococcus hopiensis KR-140</name>
    <dbReference type="NCBI Taxonomy" id="695939"/>
    <lineage>
        <taxon>Bacteria</taxon>
        <taxon>Thermotogati</taxon>
        <taxon>Deinococcota</taxon>
        <taxon>Deinococci</taxon>
        <taxon>Deinococcales</taxon>
        <taxon>Deinococcaceae</taxon>
        <taxon>Deinococcus</taxon>
    </lineage>
</organism>
<feature type="chain" id="PRO_5010719846" description="Spore coat protein U domain-containing protein" evidence="1">
    <location>
        <begin position="22"/>
        <end position="179"/>
    </location>
</feature>
<protein>
    <recommendedName>
        <fullName evidence="4">Spore coat protein U domain-containing protein</fullName>
    </recommendedName>
</protein>
<keyword evidence="1" id="KW-0732">Signal</keyword>
<name>A0A1W1UDR2_9DEIO</name>
<evidence type="ECO:0000313" key="2">
    <source>
        <dbReference type="EMBL" id="SMB79246.1"/>
    </source>
</evidence>
<feature type="signal peptide" evidence="1">
    <location>
        <begin position="1"/>
        <end position="21"/>
    </location>
</feature>
<dbReference type="AlphaFoldDB" id="A0A1W1UDR2"/>
<evidence type="ECO:0008006" key="4">
    <source>
        <dbReference type="Google" id="ProtNLM"/>
    </source>
</evidence>